<dbReference type="Proteomes" id="UP001234178">
    <property type="component" value="Unassembled WGS sequence"/>
</dbReference>
<name>A0ABR0B5H4_9CRUS</name>
<gene>
    <name evidence="1" type="ORF">OUZ56_028959</name>
</gene>
<comment type="caution">
    <text evidence="1">The sequence shown here is derived from an EMBL/GenBank/DDBJ whole genome shotgun (WGS) entry which is preliminary data.</text>
</comment>
<sequence>MDSSYQELSISFLRSRDILDPIDLKWFEVAILDSYFSQFGATSNKKALAILESISFMLSPVKN</sequence>
<reference evidence="1 2" key="1">
    <citation type="journal article" date="2023" name="Nucleic Acids Res.">
        <title>The hologenome of Daphnia magna reveals possible DNA methylation and microbiome-mediated evolution of the host genome.</title>
        <authorList>
            <person name="Chaturvedi A."/>
            <person name="Li X."/>
            <person name="Dhandapani V."/>
            <person name="Marshall H."/>
            <person name="Kissane S."/>
            <person name="Cuenca-Cambronero M."/>
            <person name="Asole G."/>
            <person name="Calvet F."/>
            <person name="Ruiz-Romero M."/>
            <person name="Marangio P."/>
            <person name="Guigo R."/>
            <person name="Rago D."/>
            <person name="Mirbahai L."/>
            <person name="Eastwood N."/>
            <person name="Colbourne J.K."/>
            <person name="Zhou J."/>
            <person name="Mallon E."/>
            <person name="Orsini L."/>
        </authorList>
    </citation>
    <scope>NUCLEOTIDE SEQUENCE [LARGE SCALE GENOMIC DNA]</scope>
    <source>
        <strain evidence="1">LRV0_1</strain>
    </source>
</reference>
<protein>
    <submittedName>
        <fullName evidence="1">Uncharacterized protein</fullName>
    </submittedName>
</protein>
<dbReference type="EMBL" id="JAOYFB010000040">
    <property type="protein sequence ID" value="KAK4036914.1"/>
    <property type="molecule type" value="Genomic_DNA"/>
</dbReference>
<organism evidence="1 2">
    <name type="scientific">Daphnia magna</name>
    <dbReference type="NCBI Taxonomy" id="35525"/>
    <lineage>
        <taxon>Eukaryota</taxon>
        <taxon>Metazoa</taxon>
        <taxon>Ecdysozoa</taxon>
        <taxon>Arthropoda</taxon>
        <taxon>Crustacea</taxon>
        <taxon>Branchiopoda</taxon>
        <taxon>Diplostraca</taxon>
        <taxon>Cladocera</taxon>
        <taxon>Anomopoda</taxon>
        <taxon>Daphniidae</taxon>
        <taxon>Daphnia</taxon>
    </lineage>
</organism>
<evidence type="ECO:0000313" key="1">
    <source>
        <dbReference type="EMBL" id="KAK4036914.1"/>
    </source>
</evidence>
<accession>A0ABR0B5H4</accession>
<keyword evidence="2" id="KW-1185">Reference proteome</keyword>
<proteinExistence type="predicted"/>
<evidence type="ECO:0000313" key="2">
    <source>
        <dbReference type="Proteomes" id="UP001234178"/>
    </source>
</evidence>